<gene>
    <name evidence="1" type="ORF">CVLEPA_LOCUS25687</name>
</gene>
<reference evidence="1 2" key="1">
    <citation type="submission" date="2024-02" db="EMBL/GenBank/DDBJ databases">
        <authorList>
            <person name="Daric V."/>
            <person name="Darras S."/>
        </authorList>
    </citation>
    <scope>NUCLEOTIDE SEQUENCE [LARGE SCALE GENOMIC DNA]</scope>
</reference>
<comment type="caution">
    <text evidence="1">The sequence shown here is derived from an EMBL/GenBank/DDBJ whole genome shotgun (WGS) entry which is preliminary data.</text>
</comment>
<organism evidence="1 2">
    <name type="scientific">Clavelina lepadiformis</name>
    <name type="common">Light-bulb sea squirt</name>
    <name type="synonym">Ascidia lepadiformis</name>
    <dbReference type="NCBI Taxonomy" id="159417"/>
    <lineage>
        <taxon>Eukaryota</taxon>
        <taxon>Metazoa</taxon>
        <taxon>Chordata</taxon>
        <taxon>Tunicata</taxon>
        <taxon>Ascidiacea</taxon>
        <taxon>Aplousobranchia</taxon>
        <taxon>Clavelinidae</taxon>
        <taxon>Clavelina</taxon>
    </lineage>
</organism>
<keyword evidence="2" id="KW-1185">Reference proteome</keyword>
<dbReference type="EMBL" id="CAWYQH010000130">
    <property type="protein sequence ID" value="CAK8692420.1"/>
    <property type="molecule type" value="Genomic_DNA"/>
</dbReference>
<proteinExistence type="predicted"/>
<dbReference type="Proteomes" id="UP001642483">
    <property type="component" value="Unassembled WGS sequence"/>
</dbReference>
<accession>A0ABP0GKZ1</accession>
<evidence type="ECO:0000313" key="2">
    <source>
        <dbReference type="Proteomes" id="UP001642483"/>
    </source>
</evidence>
<protein>
    <submittedName>
        <fullName evidence="1">Uncharacterized protein</fullName>
    </submittedName>
</protein>
<sequence length="204" mass="23154">MNIVGNSRSYTVHGKSNNISGLPPAVGKLELMTMGGGPSSENSNEVPTEDRGWEMMYAELVHDVTSKKAWPGSLRKGANVKGNVESELKCWTVWRSPDKEFAFVFGVKCKNTKKYFYIKPNKNRRRKIQVKLSQGKNPSKGGLKPSDKRIFHYKCLSKSNQQVLQHAKTGRYLICTKKGELKLQRNEKYAQAWMISEQNEPTEV</sequence>
<name>A0ABP0GKZ1_CLALP</name>
<evidence type="ECO:0000313" key="1">
    <source>
        <dbReference type="EMBL" id="CAK8692420.1"/>
    </source>
</evidence>